<gene>
    <name evidence="1" type="ORF">INF28_08720</name>
</gene>
<dbReference type="GO" id="GO:0016787">
    <property type="term" value="F:hydrolase activity"/>
    <property type="evidence" value="ECO:0007669"/>
    <property type="project" value="UniProtKB-KW"/>
</dbReference>
<dbReference type="RefSeq" id="WP_226393094.1">
    <property type="nucleotide sequence ID" value="NZ_JADCKB010000017.1"/>
</dbReference>
<keyword evidence="1" id="KW-0378">Hydrolase</keyword>
<accession>A0A9D5R8L4</accession>
<evidence type="ECO:0000313" key="1">
    <source>
        <dbReference type="EMBL" id="MBE5040541.1"/>
    </source>
</evidence>
<proteinExistence type="predicted"/>
<sequence length="201" mass="23223">MNPKNEFTELYQTHIHRPGADKLLEYLTSKNSDFFTAPASTMFHGDYDCGLVTHSVDVYHCLCDYLSRSRCISHYNMKYSDETIAIAALLHDLCKINCYKKYMRNQKNDMGEWEQVSAFKFEDPEPYGHGEKSVFLIGKFLRLTNEEAYAIRYHMGFSGGEDPRNVGKAFDKYPLAFALHVADMEAAHYVDDKVELEIETE</sequence>
<keyword evidence="2" id="KW-1185">Reference proteome</keyword>
<dbReference type="CDD" id="cd00077">
    <property type="entry name" value="HDc"/>
    <property type="match status" value="1"/>
</dbReference>
<dbReference type="AlphaFoldDB" id="A0A9D5R8L4"/>
<dbReference type="Proteomes" id="UP000806542">
    <property type="component" value="Unassembled WGS sequence"/>
</dbReference>
<dbReference type="InterPro" id="IPR003607">
    <property type="entry name" value="HD/PDEase_dom"/>
</dbReference>
<name>A0A9D5R8L4_9FIRM</name>
<dbReference type="EMBL" id="JADCKB010000017">
    <property type="protein sequence ID" value="MBE5040541.1"/>
    <property type="molecule type" value="Genomic_DNA"/>
</dbReference>
<organism evidence="1 2">
    <name type="scientific">Ructibacterium gallinarum</name>
    <dbReference type="NCBI Taxonomy" id="2779355"/>
    <lineage>
        <taxon>Bacteria</taxon>
        <taxon>Bacillati</taxon>
        <taxon>Bacillota</taxon>
        <taxon>Clostridia</taxon>
        <taxon>Eubacteriales</taxon>
        <taxon>Oscillospiraceae</taxon>
        <taxon>Ructibacterium</taxon>
    </lineage>
</organism>
<evidence type="ECO:0000313" key="2">
    <source>
        <dbReference type="Proteomes" id="UP000806542"/>
    </source>
</evidence>
<dbReference type="Gene3D" id="1.10.3210.10">
    <property type="entry name" value="Hypothetical protein af1432"/>
    <property type="match status" value="1"/>
</dbReference>
<reference evidence="1" key="1">
    <citation type="submission" date="2020-10" db="EMBL/GenBank/DDBJ databases">
        <title>ChiBAC.</title>
        <authorList>
            <person name="Zenner C."/>
            <person name="Hitch T.C.A."/>
            <person name="Clavel T."/>
        </authorList>
    </citation>
    <scope>NUCLEOTIDE SEQUENCE</scope>
    <source>
        <strain evidence="1">DSM 107454</strain>
    </source>
</reference>
<protein>
    <submittedName>
        <fullName evidence="1">Hydrolase</fullName>
    </submittedName>
</protein>
<dbReference type="SUPFAM" id="SSF109604">
    <property type="entry name" value="HD-domain/PDEase-like"/>
    <property type="match status" value="1"/>
</dbReference>
<comment type="caution">
    <text evidence="1">The sequence shown here is derived from an EMBL/GenBank/DDBJ whole genome shotgun (WGS) entry which is preliminary data.</text>
</comment>